<dbReference type="GO" id="GO:0005737">
    <property type="term" value="C:cytoplasm"/>
    <property type="evidence" value="ECO:0007669"/>
    <property type="project" value="UniProtKB-SubCell"/>
</dbReference>
<dbReference type="SUPFAM" id="SSF52540">
    <property type="entry name" value="P-loop containing nucleoside triphosphate hydrolases"/>
    <property type="match status" value="1"/>
</dbReference>
<evidence type="ECO:0000313" key="8">
    <source>
        <dbReference type="Proteomes" id="UP000191931"/>
    </source>
</evidence>
<keyword evidence="5 7" id="KW-0808">Transferase</keyword>
<keyword evidence="4 5" id="KW-0173">Coenzyme A biosynthesis</keyword>
<dbReference type="UniPathway" id="UPA00241">
    <property type="reaction ID" value="UER00356"/>
</dbReference>
<dbReference type="Gene3D" id="3.40.50.300">
    <property type="entry name" value="P-loop containing nucleotide triphosphate hydrolases"/>
    <property type="match status" value="1"/>
</dbReference>
<dbReference type="EC" id="2.7.1.24" evidence="5 6"/>
<dbReference type="AlphaFoldDB" id="A0A1W1HGV7"/>
<dbReference type="STRING" id="1246637.MTBBW1_400025"/>
<dbReference type="Proteomes" id="UP000191931">
    <property type="component" value="Unassembled WGS sequence"/>
</dbReference>
<evidence type="ECO:0000313" key="7">
    <source>
        <dbReference type="EMBL" id="SLM31618.1"/>
    </source>
</evidence>
<evidence type="ECO:0000256" key="2">
    <source>
        <dbReference type="ARBA" id="ARBA00022741"/>
    </source>
</evidence>
<sequence>MKADFNTLQNEYESSRRIFDINGGIVDISRRIRMYGRPCHVGLTGGVASGKTTVADMFHDLGAHLVDFDILAREVVLPGTKGLADVVNAFGKSILQPCGTLDRKALSKIVFRNPEKRKTLEAILHPAIFELFVHKVDAIVHKVDAIVHKVDAIVHKVDAIVHKVPAIDHKEPSAFVFAVIPLLIEMNLQHMFDKIIVVHVSSEIQLQRLMLRDNIDDKEALTIMASQLPIDEKLKYADFSVDNSGGLENSRLQVKNIWKELSSSKFMAVQAQHVVSKQP</sequence>
<evidence type="ECO:0000256" key="5">
    <source>
        <dbReference type="HAMAP-Rule" id="MF_00376"/>
    </source>
</evidence>
<dbReference type="GO" id="GO:0005524">
    <property type="term" value="F:ATP binding"/>
    <property type="evidence" value="ECO:0007669"/>
    <property type="project" value="UniProtKB-UniRule"/>
</dbReference>
<feature type="binding site" evidence="5">
    <location>
        <begin position="48"/>
        <end position="53"/>
    </location>
    <ligand>
        <name>ATP</name>
        <dbReference type="ChEBI" id="CHEBI:30616"/>
    </ligand>
</feature>
<dbReference type="CDD" id="cd02022">
    <property type="entry name" value="DPCK"/>
    <property type="match status" value="1"/>
</dbReference>
<evidence type="ECO:0000256" key="4">
    <source>
        <dbReference type="ARBA" id="ARBA00022993"/>
    </source>
</evidence>
<dbReference type="NCBIfam" id="TIGR00152">
    <property type="entry name" value="dephospho-CoA kinase"/>
    <property type="match status" value="2"/>
</dbReference>
<gene>
    <name evidence="5" type="primary">coaE</name>
    <name evidence="7" type="ORF">MTBBW1_400025</name>
</gene>
<dbReference type="InterPro" id="IPR027417">
    <property type="entry name" value="P-loop_NTPase"/>
</dbReference>
<comment type="catalytic activity">
    <reaction evidence="5">
        <text>3'-dephospho-CoA + ATP = ADP + CoA + H(+)</text>
        <dbReference type="Rhea" id="RHEA:18245"/>
        <dbReference type="ChEBI" id="CHEBI:15378"/>
        <dbReference type="ChEBI" id="CHEBI:30616"/>
        <dbReference type="ChEBI" id="CHEBI:57287"/>
        <dbReference type="ChEBI" id="CHEBI:57328"/>
        <dbReference type="ChEBI" id="CHEBI:456216"/>
        <dbReference type="EC" id="2.7.1.24"/>
    </reaction>
</comment>
<organism evidence="7 8">
    <name type="scientific">Desulfamplus magnetovallimortis</name>
    <dbReference type="NCBI Taxonomy" id="1246637"/>
    <lineage>
        <taxon>Bacteria</taxon>
        <taxon>Pseudomonadati</taxon>
        <taxon>Thermodesulfobacteriota</taxon>
        <taxon>Desulfobacteria</taxon>
        <taxon>Desulfobacterales</taxon>
        <taxon>Desulfobacteraceae</taxon>
        <taxon>Desulfamplus</taxon>
    </lineage>
</organism>
<dbReference type="HAMAP" id="MF_00376">
    <property type="entry name" value="Dephospho_CoA_kinase"/>
    <property type="match status" value="1"/>
</dbReference>
<comment type="pathway">
    <text evidence="5">Cofactor biosynthesis; coenzyme A biosynthesis; CoA from (R)-pantothenate: step 5/5.</text>
</comment>
<name>A0A1W1HGV7_9BACT</name>
<keyword evidence="5" id="KW-0963">Cytoplasm</keyword>
<dbReference type="Pfam" id="PF01121">
    <property type="entry name" value="CoaE"/>
    <property type="match status" value="2"/>
</dbReference>
<dbReference type="InterPro" id="IPR001977">
    <property type="entry name" value="Depp_CoAkinase"/>
</dbReference>
<protein>
    <recommendedName>
        <fullName evidence="5 6">Dephospho-CoA kinase</fullName>
        <ecNumber evidence="5 6">2.7.1.24</ecNumber>
    </recommendedName>
    <alternativeName>
        <fullName evidence="5">Dephosphocoenzyme A kinase</fullName>
    </alternativeName>
</protein>
<reference evidence="7 8" key="1">
    <citation type="submission" date="2017-03" db="EMBL/GenBank/DDBJ databases">
        <authorList>
            <person name="Afonso C.L."/>
            <person name="Miller P.J."/>
            <person name="Scott M.A."/>
            <person name="Spackman E."/>
            <person name="Goraichik I."/>
            <person name="Dimitrov K.M."/>
            <person name="Suarez D.L."/>
            <person name="Swayne D.E."/>
        </authorList>
    </citation>
    <scope>NUCLEOTIDE SEQUENCE [LARGE SCALE GENOMIC DNA]</scope>
    <source>
        <strain evidence="7">PRJEB14757</strain>
    </source>
</reference>
<dbReference type="PROSITE" id="PS51219">
    <property type="entry name" value="DPCK"/>
    <property type="match status" value="1"/>
</dbReference>
<evidence type="ECO:0000256" key="1">
    <source>
        <dbReference type="ARBA" id="ARBA00009018"/>
    </source>
</evidence>
<dbReference type="PANTHER" id="PTHR10695">
    <property type="entry name" value="DEPHOSPHO-COA KINASE-RELATED"/>
    <property type="match status" value="1"/>
</dbReference>
<accession>A0A1W1HGV7</accession>
<dbReference type="PANTHER" id="PTHR10695:SF46">
    <property type="entry name" value="BIFUNCTIONAL COENZYME A SYNTHASE-RELATED"/>
    <property type="match status" value="1"/>
</dbReference>
<dbReference type="EMBL" id="FWEV01000282">
    <property type="protein sequence ID" value="SLM31618.1"/>
    <property type="molecule type" value="Genomic_DNA"/>
</dbReference>
<keyword evidence="8" id="KW-1185">Reference proteome</keyword>
<keyword evidence="3 5" id="KW-0067">ATP-binding</keyword>
<evidence type="ECO:0000256" key="6">
    <source>
        <dbReference type="NCBIfam" id="TIGR00152"/>
    </source>
</evidence>
<dbReference type="GO" id="GO:0004140">
    <property type="term" value="F:dephospho-CoA kinase activity"/>
    <property type="evidence" value="ECO:0007669"/>
    <property type="project" value="UniProtKB-UniRule"/>
</dbReference>
<dbReference type="GO" id="GO:0015937">
    <property type="term" value="P:coenzyme A biosynthetic process"/>
    <property type="evidence" value="ECO:0007669"/>
    <property type="project" value="UniProtKB-UniRule"/>
</dbReference>
<comment type="subcellular location">
    <subcellularLocation>
        <location evidence="5">Cytoplasm</location>
    </subcellularLocation>
</comment>
<comment type="similarity">
    <text evidence="1 5">Belongs to the CoaE family.</text>
</comment>
<comment type="function">
    <text evidence="5">Catalyzes the phosphorylation of the 3'-hydroxyl group of dephosphocoenzyme A to form coenzyme A.</text>
</comment>
<evidence type="ECO:0000256" key="3">
    <source>
        <dbReference type="ARBA" id="ARBA00022840"/>
    </source>
</evidence>
<proteinExistence type="inferred from homology"/>
<keyword evidence="5 7" id="KW-0418">Kinase</keyword>
<keyword evidence="2 5" id="KW-0547">Nucleotide-binding</keyword>
<dbReference type="RefSeq" id="WP_222423994.1">
    <property type="nucleotide sequence ID" value="NZ_LT828541.1"/>
</dbReference>